<gene>
    <name evidence="1" type="ORF">J437_LFUL019083</name>
</gene>
<protein>
    <submittedName>
        <fullName evidence="1">Uncharacterized protein</fullName>
    </submittedName>
</protein>
<dbReference type="InterPro" id="IPR036397">
    <property type="entry name" value="RNaseH_sf"/>
</dbReference>
<accession>A0A8K0KQT9</accession>
<evidence type="ECO:0000313" key="1">
    <source>
        <dbReference type="EMBL" id="KAG8239335.1"/>
    </source>
</evidence>
<dbReference type="AlphaFoldDB" id="A0A8K0KQT9"/>
<name>A0A8K0KQT9_LADFU</name>
<dbReference type="Proteomes" id="UP000792457">
    <property type="component" value="Unassembled WGS sequence"/>
</dbReference>
<dbReference type="OrthoDB" id="6764275at2759"/>
<comment type="caution">
    <text evidence="1">The sequence shown here is derived from an EMBL/GenBank/DDBJ whole genome shotgun (WGS) entry which is preliminary data.</text>
</comment>
<sequence length="128" mass="14733">MVCHLTVRNWLNNVALNRWIGHQGLDDRACLAWPPHSPDLTQCDFYLWGFIKCVCASTSSCLTRYKKQDLISVSINYFRHTDQGMGRTHLSTGCVPCDQWCSLRHQIPAQFCKLPYLPQAFLLIVYNA</sequence>
<proteinExistence type="predicted"/>
<reference evidence="1" key="1">
    <citation type="submission" date="2013-04" db="EMBL/GenBank/DDBJ databases">
        <authorList>
            <person name="Qu J."/>
            <person name="Murali S.C."/>
            <person name="Bandaranaike D."/>
            <person name="Bellair M."/>
            <person name="Blankenburg K."/>
            <person name="Chao H."/>
            <person name="Dinh H."/>
            <person name="Doddapaneni H."/>
            <person name="Downs B."/>
            <person name="Dugan-Rocha S."/>
            <person name="Elkadiri S."/>
            <person name="Gnanaolivu R.D."/>
            <person name="Hernandez B."/>
            <person name="Javaid M."/>
            <person name="Jayaseelan J.C."/>
            <person name="Lee S."/>
            <person name="Li M."/>
            <person name="Ming W."/>
            <person name="Munidasa M."/>
            <person name="Muniz J."/>
            <person name="Nguyen L."/>
            <person name="Ongeri F."/>
            <person name="Osuji N."/>
            <person name="Pu L.-L."/>
            <person name="Puazo M."/>
            <person name="Qu C."/>
            <person name="Quiroz J."/>
            <person name="Raj R."/>
            <person name="Weissenberger G."/>
            <person name="Xin Y."/>
            <person name="Zou X."/>
            <person name="Han Y."/>
            <person name="Richards S."/>
            <person name="Worley K."/>
            <person name="Muzny D."/>
            <person name="Gibbs R."/>
        </authorList>
    </citation>
    <scope>NUCLEOTIDE SEQUENCE</scope>
    <source>
        <strain evidence="1">Sampled in the wild</strain>
    </source>
</reference>
<dbReference type="PANTHER" id="PTHR47326:SF1">
    <property type="entry name" value="HTH PSQ-TYPE DOMAIN-CONTAINING PROTEIN"/>
    <property type="match status" value="1"/>
</dbReference>
<reference evidence="1" key="2">
    <citation type="submission" date="2017-10" db="EMBL/GenBank/DDBJ databases">
        <title>Ladona fulva Genome sequencing and assembly.</title>
        <authorList>
            <person name="Murali S."/>
            <person name="Richards S."/>
            <person name="Bandaranaike D."/>
            <person name="Bellair M."/>
            <person name="Blankenburg K."/>
            <person name="Chao H."/>
            <person name="Dinh H."/>
            <person name="Doddapaneni H."/>
            <person name="Dugan-Rocha S."/>
            <person name="Elkadiri S."/>
            <person name="Gnanaolivu R."/>
            <person name="Hernandez B."/>
            <person name="Skinner E."/>
            <person name="Javaid M."/>
            <person name="Lee S."/>
            <person name="Li M."/>
            <person name="Ming W."/>
            <person name="Munidasa M."/>
            <person name="Muniz J."/>
            <person name="Nguyen L."/>
            <person name="Hughes D."/>
            <person name="Osuji N."/>
            <person name="Pu L.-L."/>
            <person name="Puazo M."/>
            <person name="Qu C."/>
            <person name="Quiroz J."/>
            <person name="Raj R."/>
            <person name="Weissenberger G."/>
            <person name="Xin Y."/>
            <person name="Zou X."/>
            <person name="Han Y."/>
            <person name="Worley K."/>
            <person name="Muzny D."/>
            <person name="Gibbs R."/>
        </authorList>
    </citation>
    <scope>NUCLEOTIDE SEQUENCE</scope>
    <source>
        <strain evidence="1">Sampled in the wild</strain>
    </source>
</reference>
<dbReference type="EMBL" id="KZ309600">
    <property type="protein sequence ID" value="KAG8239335.1"/>
    <property type="molecule type" value="Genomic_DNA"/>
</dbReference>
<evidence type="ECO:0000313" key="2">
    <source>
        <dbReference type="Proteomes" id="UP000792457"/>
    </source>
</evidence>
<dbReference type="PANTHER" id="PTHR47326">
    <property type="entry name" value="TRANSPOSABLE ELEMENT TC3 TRANSPOSASE-LIKE PROTEIN"/>
    <property type="match status" value="1"/>
</dbReference>
<dbReference type="Gene3D" id="3.30.420.10">
    <property type="entry name" value="Ribonuclease H-like superfamily/Ribonuclease H"/>
    <property type="match status" value="1"/>
</dbReference>
<dbReference type="GO" id="GO:0003676">
    <property type="term" value="F:nucleic acid binding"/>
    <property type="evidence" value="ECO:0007669"/>
    <property type="project" value="InterPro"/>
</dbReference>
<organism evidence="1 2">
    <name type="scientific">Ladona fulva</name>
    <name type="common">Scarce chaser dragonfly</name>
    <name type="synonym">Libellula fulva</name>
    <dbReference type="NCBI Taxonomy" id="123851"/>
    <lineage>
        <taxon>Eukaryota</taxon>
        <taxon>Metazoa</taxon>
        <taxon>Ecdysozoa</taxon>
        <taxon>Arthropoda</taxon>
        <taxon>Hexapoda</taxon>
        <taxon>Insecta</taxon>
        <taxon>Pterygota</taxon>
        <taxon>Palaeoptera</taxon>
        <taxon>Odonata</taxon>
        <taxon>Epiprocta</taxon>
        <taxon>Anisoptera</taxon>
        <taxon>Libelluloidea</taxon>
        <taxon>Libellulidae</taxon>
        <taxon>Ladona</taxon>
    </lineage>
</organism>
<keyword evidence="2" id="KW-1185">Reference proteome</keyword>